<reference evidence="1 2" key="1">
    <citation type="submission" date="2019-08" db="EMBL/GenBank/DDBJ databases">
        <title>In-depth cultivation of the pig gut microbiome towards novel bacterial diversity and tailored functional studies.</title>
        <authorList>
            <person name="Wylensek D."/>
            <person name="Hitch T.C.A."/>
            <person name="Clavel T."/>
        </authorList>
    </citation>
    <scope>NUCLEOTIDE SEQUENCE [LARGE SCALE GENOMIC DNA]</scope>
    <source>
        <strain evidence="1 2">WCA-383-APC-5B</strain>
    </source>
</reference>
<dbReference type="Proteomes" id="UP000460287">
    <property type="component" value="Unassembled WGS sequence"/>
</dbReference>
<proteinExistence type="predicted"/>
<accession>A0A7X2N035</accession>
<comment type="caution">
    <text evidence="1">The sequence shown here is derived from an EMBL/GenBank/DDBJ whole genome shotgun (WGS) entry which is preliminary data.</text>
</comment>
<protein>
    <submittedName>
        <fullName evidence="1">Uncharacterized protein</fullName>
    </submittedName>
</protein>
<dbReference type="EMBL" id="VULX01000026">
    <property type="protein sequence ID" value="MSR92274.1"/>
    <property type="molecule type" value="Genomic_DNA"/>
</dbReference>
<sequence>MKRYIGIDKTKVKSFRIVKVDEAKLISNNNVIHKTDDIAVVEVSRVESNEYFEYSYLKITDGKIFNSLVMGNKINNGIANPYSFIEIHVSDESNGNLKPLTVHEYHNLIETLKEYIKEQYGLYLDFTEAKFEEIEINITAEMDRQFVEYEFLLQQMVHLVPKTYNYSSYVGKKRIVKQFEFFNKSVQAKIYDKTSQLKDKYKIHIDKQYMRIEYNLCKPKKIKDCLGSEYIYQLNDNAMHKWITNQIMKDLIRPIEEHIKGSDKKLLIMAKQEKKIDSRKWTKIFFNKAMAKKCIVKTGKLSLVTDLKQIINTICKLISKSNISRTIQRLNVLENEYMFAKDNFMKLAEIKSKFTCF</sequence>
<evidence type="ECO:0000313" key="2">
    <source>
        <dbReference type="Proteomes" id="UP000460287"/>
    </source>
</evidence>
<name>A0A7X2N035_9CLOT</name>
<gene>
    <name evidence="1" type="ORF">FYJ33_12950</name>
</gene>
<dbReference type="AlphaFoldDB" id="A0A7X2N035"/>
<dbReference type="RefSeq" id="WP_154532169.1">
    <property type="nucleotide sequence ID" value="NZ_VULX01000026.1"/>
</dbReference>
<evidence type="ECO:0000313" key="1">
    <source>
        <dbReference type="EMBL" id="MSR92274.1"/>
    </source>
</evidence>
<keyword evidence="2" id="KW-1185">Reference proteome</keyword>
<organism evidence="1 2">
    <name type="scientific">Inconstantimicrobium porci</name>
    <dbReference type="NCBI Taxonomy" id="2652291"/>
    <lineage>
        <taxon>Bacteria</taxon>
        <taxon>Bacillati</taxon>
        <taxon>Bacillota</taxon>
        <taxon>Clostridia</taxon>
        <taxon>Eubacteriales</taxon>
        <taxon>Clostridiaceae</taxon>
        <taxon>Inconstantimicrobium</taxon>
    </lineage>
</organism>